<organism evidence="2 3">
    <name type="scientific">Protopolystoma xenopodis</name>
    <dbReference type="NCBI Taxonomy" id="117903"/>
    <lineage>
        <taxon>Eukaryota</taxon>
        <taxon>Metazoa</taxon>
        <taxon>Spiralia</taxon>
        <taxon>Lophotrochozoa</taxon>
        <taxon>Platyhelminthes</taxon>
        <taxon>Monogenea</taxon>
        <taxon>Polyopisthocotylea</taxon>
        <taxon>Polystomatidea</taxon>
        <taxon>Polystomatidae</taxon>
        <taxon>Protopolystoma</taxon>
    </lineage>
</organism>
<dbReference type="Proteomes" id="UP000784294">
    <property type="component" value="Unassembled WGS sequence"/>
</dbReference>
<evidence type="ECO:0000313" key="2">
    <source>
        <dbReference type="EMBL" id="VEL32943.1"/>
    </source>
</evidence>
<protein>
    <submittedName>
        <fullName evidence="2">Uncharacterized protein</fullName>
    </submittedName>
</protein>
<feature type="compositionally biased region" description="Basic residues" evidence="1">
    <location>
        <begin position="270"/>
        <end position="284"/>
    </location>
</feature>
<reference evidence="2" key="1">
    <citation type="submission" date="2018-11" db="EMBL/GenBank/DDBJ databases">
        <authorList>
            <consortium name="Pathogen Informatics"/>
        </authorList>
    </citation>
    <scope>NUCLEOTIDE SEQUENCE</scope>
</reference>
<feature type="region of interest" description="Disordered" evidence="1">
    <location>
        <begin position="647"/>
        <end position="667"/>
    </location>
</feature>
<comment type="caution">
    <text evidence="2">The sequence shown here is derived from an EMBL/GenBank/DDBJ whole genome shotgun (WGS) entry which is preliminary data.</text>
</comment>
<keyword evidence="3" id="KW-1185">Reference proteome</keyword>
<feature type="region of interest" description="Disordered" evidence="1">
    <location>
        <begin position="452"/>
        <end position="479"/>
    </location>
</feature>
<dbReference type="EMBL" id="CAAALY010244921">
    <property type="protein sequence ID" value="VEL32943.1"/>
    <property type="molecule type" value="Genomic_DNA"/>
</dbReference>
<dbReference type="AlphaFoldDB" id="A0A448XBT2"/>
<feature type="region of interest" description="Disordered" evidence="1">
    <location>
        <begin position="508"/>
        <end position="534"/>
    </location>
</feature>
<proteinExistence type="predicted"/>
<feature type="compositionally biased region" description="Polar residues" evidence="1">
    <location>
        <begin position="508"/>
        <end position="521"/>
    </location>
</feature>
<sequence>MNFTIPPPPYMPLPAVTGTVGPPCYHHALAMPSTRPLHSACCAGSLDPTLSFTGLSNHSFCQAWLGAQACSDFSSNDLEILAGNSAQACSAATVANATPMAVTSAVSLTSAQQGEQGQVAEAQIVPPVGHLSRAHSVTEACLAATVDPVCRHLRGPTHTSLLYWPDRRSHRGNDSCPGEDGCCLLAGGMSRSHSVNCLKSKHNCSHDHLHAVPLPTVLHLRSPASRQASLASGLNHRHTWETGPVEPRPGHSRLEATCHLPALTDLQTCAHKRQHQHHQHHQHHQQSQQRYRLSGRANEAADEQQEDPVGGGDASDEAKTRISEVRQFWRRKDYSAGPRLSRARSVDPLPGSLHSQGPARDGGRWRADSVQLTSRACRCCCTCCHCFQLACASKPTASPHVASSQSSQTNPASRVPHTLCCRSVTPVSETPASHACSGQTCRCRRPPHHPIPVSTSFTTPRRPLFRGSSSQPPTTASPTPVKRCVSVGCHADTCPCLHRHTQHSIALQTGLESPSPQRPTSSPAPHPAGPFVATDMPSFPPLETVPFTPCLPPVAPKTYVSKATLALHRSEDNRLSEAQKNRLNETDLELSALYGSLRRPATGHSLYRASQPQTIFTEFSTEEGLGTRRSPSLYTNVRHRVATNTQSPVVMPTSGSGRPGRLHERQVQTTETTPAVNEMLMPSVQGAPSMVTRISHKSSIYTSNGATLRGGGGGLESLGQPENLPIHFLNAADDVESGFRARVAQCEADLDMYGDLMNNEGKAEEYAYVKGLERAKKNCQHNDLILVG</sequence>
<feature type="region of interest" description="Disordered" evidence="1">
    <location>
        <begin position="336"/>
        <end position="364"/>
    </location>
</feature>
<feature type="region of interest" description="Disordered" evidence="1">
    <location>
        <begin position="228"/>
        <end position="252"/>
    </location>
</feature>
<evidence type="ECO:0000256" key="1">
    <source>
        <dbReference type="SAM" id="MobiDB-lite"/>
    </source>
</evidence>
<accession>A0A448XBT2</accession>
<name>A0A448XBT2_9PLAT</name>
<gene>
    <name evidence="2" type="ORF">PXEA_LOCUS26383</name>
</gene>
<feature type="compositionally biased region" description="Polar residues" evidence="1">
    <location>
        <begin position="647"/>
        <end position="656"/>
    </location>
</feature>
<evidence type="ECO:0000313" key="3">
    <source>
        <dbReference type="Proteomes" id="UP000784294"/>
    </source>
</evidence>
<feature type="region of interest" description="Disordered" evidence="1">
    <location>
        <begin position="270"/>
        <end position="319"/>
    </location>
</feature>
<feature type="compositionally biased region" description="Low complexity" evidence="1">
    <location>
        <begin position="468"/>
        <end position="479"/>
    </location>
</feature>